<comment type="similarity">
    <text evidence="2">Belongs to the pyruvoyl-dependent arginine decarboxylase family.</text>
</comment>
<dbReference type="InterPro" id="IPR016105">
    <property type="entry name" value="Pyr-dep_his/arg-deCO2ase_sand"/>
</dbReference>
<keyword evidence="5" id="KW-0210">Decarboxylase</keyword>
<dbReference type="GO" id="GO:0008792">
    <property type="term" value="F:arginine decarboxylase activity"/>
    <property type="evidence" value="ECO:0007669"/>
    <property type="project" value="UniProtKB-EC"/>
</dbReference>
<keyword evidence="6" id="KW-0456">Lyase</keyword>
<evidence type="ECO:0000256" key="2">
    <source>
        <dbReference type="ARBA" id="ARBA00008611"/>
    </source>
</evidence>
<reference evidence="9 10" key="1">
    <citation type="journal article" date="2015" name="Nature">
        <title>rRNA introns, odd ribosomes, and small enigmatic genomes across a large radiation of phyla.</title>
        <authorList>
            <person name="Brown C.T."/>
            <person name="Hug L.A."/>
            <person name="Thomas B.C."/>
            <person name="Sharon I."/>
            <person name="Castelle C.J."/>
            <person name="Singh A."/>
            <person name="Wilkins M.J."/>
            <person name="Williams K.H."/>
            <person name="Banfield J.F."/>
        </authorList>
    </citation>
    <scope>NUCLEOTIDE SEQUENCE [LARGE SCALE GENOMIC DNA]</scope>
</reference>
<dbReference type="Gene3D" id="3.50.20.10">
    <property type="entry name" value="Pyruvoyl-Dependent Histidine Decarboxylase, subunit B"/>
    <property type="match status" value="1"/>
</dbReference>
<comment type="cofactor">
    <cofactor evidence="1">
        <name>pyruvate</name>
        <dbReference type="ChEBI" id="CHEBI:15361"/>
    </cofactor>
</comment>
<evidence type="ECO:0000256" key="8">
    <source>
        <dbReference type="ARBA" id="ARBA00049309"/>
    </source>
</evidence>
<protein>
    <recommendedName>
        <fullName evidence="4">Pyruvoyl-dependent arginine decarboxylase AaxB</fullName>
        <ecNumber evidence="3">4.1.1.19</ecNumber>
    </recommendedName>
</protein>
<keyword evidence="7" id="KW-0670">Pyruvate</keyword>
<dbReference type="InterPro" id="IPR002724">
    <property type="entry name" value="Pyruvoyl-dep_arg_deCO2ase"/>
</dbReference>
<comment type="catalytic activity">
    <reaction evidence="8">
        <text>L-arginine + H(+) = agmatine + CO2</text>
        <dbReference type="Rhea" id="RHEA:17641"/>
        <dbReference type="ChEBI" id="CHEBI:15378"/>
        <dbReference type="ChEBI" id="CHEBI:16526"/>
        <dbReference type="ChEBI" id="CHEBI:32682"/>
        <dbReference type="ChEBI" id="CHEBI:58145"/>
        <dbReference type="EC" id="4.1.1.19"/>
    </reaction>
</comment>
<comment type="caution">
    <text evidence="9">The sequence shown here is derived from an EMBL/GenBank/DDBJ whole genome shotgun (WGS) entry which is preliminary data.</text>
</comment>
<evidence type="ECO:0000256" key="6">
    <source>
        <dbReference type="ARBA" id="ARBA00023239"/>
    </source>
</evidence>
<proteinExistence type="inferred from homology"/>
<dbReference type="EC" id="4.1.1.19" evidence="3"/>
<evidence type="ECO:0000313" key="9">
    <source>
        <dbReference type="EMBL" id="KKS48024.1"/>
    </source>
</evidence>
<organism evidence="9 10">
    <name type="scientific">Candidatus Gottesmanbacteria bacterium GW2011_GWA2_42_18</name>
    <dbReference type="NCBI Taxonomy" id="1618442"/>
    <lineage>
        <taxon>Bacteria</taxon>
        <taxon>Candidatus Gottesmaniibacteriota</taxon>
    </lineage>
</organism>
<dbReference type="GO" id="GO:0006527">
    <property type="term" value="P:L-arginine catabolic process"/>
    <property type="evidence" value="ECO:0007669"/>
    <property type="project" value="InterPro"/>
</dbReference>
<gene>
    <name evidence="9" type="ORF">UV09_C0001G0056</name>
</gene>
<name>A0A0G0ZH66_9BACT</name>
<evidence type="ECO:0000256" key="7">
    <source>
        <dbReference type="ARBA" id="ARBA00023317"/>
    </source>
</evidence>
<dbReference type="EMBL" id="LCDD01000001">
    <property type="protein sequence ID" value="KKS48024.1"/>
    <property type="molecule type" value="Genomic_DNA"/>
</dbReference>
<accession>A0A0G0ZH66</accession>
<sequence length="165" mass="18502">MKIYVVTAVGKGLTRLSAFDRALQRMGVHNYNLILLSSIVPPQCEVIPVHKYNAPEGEYGHRLYVVKADIRSSERGQFIAAGLGWYQRKDGRGVFVEHTVLGYDKKTVVVEISRKIEDSVHDLCVFRHIHFNPKKVKKAIAVTGVEDKPACALAVAVYQAEGWRP</sequence>
<dbReference type="PANTHER" id="PTHR40438">
    <property type="entry name" value="PYRUVOYL-DEPENDENT ARGININE DECARBOXYLASE"/>
    <property type="match status" value="1"/>
</dbReference>
<dbReference type="Pfam" id="PF01862">
    <property type="entry name" value="PvlArgDC"/>
    <property type="match status" value="1"/>
</dbReference>
<evidence type="ECO:0000256" key="4">
    <source>
        <dbReference type="ARBA" id="ARBA00014727"/>
    </source>
</evidence>
<evidence type="ECO:0000256" key="1">
    <source>
        <dbReference type="ARBA" id="ARBA00001928"/>
    </source>
</evidence>
<evidence type="ECO:0000313" key="10">
    <source>
        <dbReference type="Proteomes" id="UP000034320"/>
    </source>
</evidence>
<dbReference type="PANTHER" id="PTHR40438:SF1">
    <property type="entry name" value="PYRUVOYL-DEPENDENT ARGININE DECARBOXYLASE"/>
    <property type="match status" value="1"/>
</dbReference>
<dbReference type="SFLD" id="SFLDG01170">
    <property type="entry name" value="Pyruvoyl-dependent_arginine_de"/>
    <property type="match status" value="1"/>
</dbReference>
<evidence type="ECO:0000256" key="5">
    <source>
        <dbReference type="ARBA" id="ARBA00022793"/>
    </source>
</evidence>
<dbReference type="SFLD" id="SFLDS00055">
    <property type="entry name" value="Pyruvoyl-Dependent_Histidine/A"/>
    <property type="match status" value="1"/>
</dbReference>
<evidence type="ECO:0000256" key="3">
    <source>
        <dbReference type="ARBA" id="ARBA00012426"/>
    </source>
</evidence>
<dbReference type="Proteomes" id="UP000034320">
    <property type="component" value="Unassembled WGS sequence"/>
</dbReference>
<dbReference type="AlphaFoldDB" id="A0A0G0ZH66"/>
<dbReference type="SUPFAM" id="SSF56271">
    <property type="entry name" value="Pyruvoyl-dependent histidine and arginine decarboxylases"/>
    <property type="match status" value="1"/>
</dbReference>
<dbReference type="InterPro" id="IPR016104">
    <property type="entry name" value="Pyr-dep_his/arg-deCO2ase"/>
</dbReference>